<evidence type="ECO:0000256" key="6">
    <source>
        <dbReference type="SAM" id="SignalP"/>
    </source>
</evidence>
<keyword evidence="5" id="KW-0812">Transmembrane</keyword>
<comment type="pathway">
    <text evidence="1">Secondary metabolite biosynthesis.</text>
</comment>
<keyword evidence="3" id="KW-0274">FAD</keyword>
<evidence type="ECO:0000256" key="1">
    <source>
        <dbReference type="ARBA" id="ARBA00005179"/>
    </source>
</evidence>
<keyword evidence="4" id="KW-0560">Oxidoreductase</keyword>
<evidence type="ECO:0000256" key="3">
    <source>
        <dbReference type="ARBA" id="ARBA00022827"/>
    </source>
</evidence>
<comment type="caution">
    <text evidence="8">The sequence shown here is derived from an EMBL/GenBank/DDBJ whole genome shotgun (WGS) entry which is preliminary data.</text>
</comment>
<feature type="chain" id="PRO_5043365793" description="FAD-binding domain-containing protein" evidence="6">
    <location>
        <begin position="19"/>
        <end position="435"/>
    </location>
</feature>
<dbReference type="PANTHER" id="PTHR46865:SF7">
    <property type="entry name" value="MONOOXYGENASE, PUTATIVE (AFU_ORTHOLOGUE AFUA_8G07040)-RELATED"/>
    <property type="match status" value="1"/>
</dbReference>
<proteinExistence type="predicted"/>
<dbReference type="Gene3D" id="3.30.9.10">
    <property type="entry name" value="D-Amino Acid Oxidase, subunit A, domain 2"/>
    <property type="match status" value="1"/>
</dbReference>
<feature type="transmembrane region" description="Helical" evidence="5">
    <location>
        <begin position="381"/>
        <end position="404"/>
    </location>
</feature>
<dbReference type="GO" id="GO:0071949">
    <property type="term" value="F:FAD binding"/>
    <property type="evidence" value="ECO:0007669"/>
    <property type="project" value="InterPro"/>
</dbReference>
<keyword evidence="2" id="KW-0285">Flavoprotein</keyword>
<evidence type="ECO:0000259" key="7">
    <source>
        <dbReference type="Pfam" id="PF01494"/>
    </source>
</evidence>
<keyword evidence="6" id="KW-0732">Signal</keyword>
<evidence type="ECO:0000256" key="4">
    <source>
        <dbReference type="ARBA" id="ARBA00023002"/>
    </source>
</evidence>
<keyword evidence="5" id="KW-1133">Transmembrane helix</keyword>
<reference evidence="8 9" key="1">
    <citation type="journal article" date="2024" name="Front Chem Biol">
        <title>Unveiling the potential of Daldinia eschscholtzii MFLUCC 19-0629 through bioactivity and bioinformatics studies for enhanced sustainable agriculture production.</title>
        <authorList>
            <person name="Brooks S."/>
            <person name="Weaver J.A."/>
            <person name="Klomchit A."/>
            <person name="Alharthi S.A."/>
            <person name="Onlamun T."/>
            <person name="Nurani R."/>
            <person name="Vong T.K."/>
            <person name="Alberti F."/>
            <person name="Greco C."/>
        </authorList>
    </citation>
    <scope>NUCLEOTIDE SEQUENCE [LARGE SCALE GENOMIC DNA]</scope>
    <source>
        <strain evidence="8">MFLUCC 19-0629</strain>
    </source>
</reference>
<feature type="domain" description="FAD-binding" evidence="7">
    <location>
        <begin position="4"/>
        <end position="370"/>
    </location>
</feature>
<dbReference type="InterPro" id="IPR036188">
    <property type="entry name" value="FAD/NAD-bd_sf"/>
</dbReference>
<dbReference type="GO" id="GO:0016491">
    <property type="term" value="F:oxidoreductase activity"/>
    <property type="evidence" value="ECO:0007669"/>
    <property type="project" value="UniProtKB-KW"/>
</dbReference>
<dbReference type="InterPro" id="IPR002938">
    <property type="entry name" value="FAD-bd"/>
</dbReference>
<dbReference type="PRINTS" id="PR00420">
    <property type="entry name" value="RNGMNOXGNASE"/>
</dbReference>
<dbReference type="Gene3D" id="3.50.50.60">
    <property type="entry name" value="FAD/NAD(P)-binding domain"/>
    <property type="match status" value="1"/>
</dbReference>
<dbReference type="SUPFAM" id="SSF51905">
    <property type="entry name" value="FAD/NAD(P)-binding domain"/>
    <property type="match status" value="1"/>
</dbReference>
<dbReference type="Pfam" id="PF01494">
    <property type="entry name" value="FAD_binding_3"/>
    <property type="match status" value="1"/>
</dbReference>
<dbReference type="Proteomes" id="UP001369815">
    <property type="component" value="Unassembled WGS sequence"/>
</dbReference>
<keyword evidence="5" id="KW-0472">Membrane</keyword>
<evidence type="ECO:0000313" key="9">
    <source>
        <dbReference type="Proteomes" id="UP001369815"/>
    </source>
</evidence>
<evidence type="ECO:0000313" key="8">
    <source>
        <dbReference type="EMBL" id="KAK6956915.1"/>
    </source>
</evidence>
<dbReference type="PANTHER" id="PTHR46865">
    <property type="entry name" value="OXIDOREDUCTASE-RELATED"/>
    <property type="match status" value="1"/>
</dbReference>
<name>A0AAX6MWD3_9PEZI</name>
<dbReference type="InterPro" id="IPR051704">
    <property type="entry name" value="FAD_aromatic-hydroxylase"/>
</dbReference>
<gene>
    <name evidence="8" type="ORF">Daesc_002197</name>
</gene>
<sequence length="435" mass="48324">MPLNVLIVGAGICGPALATLLRRSDPENKITIIERYPGVRHNGLQIDLRAWGVPIIKRLGLIDAVKEKCVHENGITFVNSKGKEYGMFGTAGSGTGQQSFTSDFEILRGDLSEILYDASLNNLDTKEGGKKVQKDATKTEDGPVKYLFGTTVKRLDQDEKGVDVTFSDGQTRRYDVVVGADGQWSRTRRMMFGEEAGLGMFKRLKVYVAYFTIPKDPEDGDLARYYHAGNGRGVAMRSADRPFTQVYMMVRTDSEEVRQGIERQSVQEQKDTFEKIFRGCGWMMDRFLKGMAESADFYADSIGQVKAPHVVKGRIALLGDAGYCAAPVTGMGTTVSLMGAWTLAGELARHKDDVPTALDAYDARIRPYINEAHKLMPGIPWVMTLESSWGIAIFHIIVSLFSFFRIDKLLMRLMPEEKGGIPVPDYPELKGVYST</sequence>
<dbReference type="EMBL" id="JBANMG010000002">
    <property type="protein sequence ID" value="KAK6956915.1"/>
    <property type="molecule type" value="Genomic_DNA"/>
</dbReference>
<dbReference type="AlphaFoldDB" id="A0AAX6MWD3"/>
<accession>A0AAX6MWD3</accession>
<organism evidence="8 9">
    <name type="scientific">Daldinia eschscholtzii</name>
    <dbReference type="NCBI Taxonomy" id="292717"/>
    <lineage>
        <taxon>Eukaryota</taxon>
        <taxon>Fungi</taxon>
        <taxon>Dikarya</taxon>
        <taxon>Ascomycota</taxon>
        <taxon>Pezizomycotina</taxon>
        <taxon>Sordariomycetes</taxon>
        <taxon>Xylariomycetidae</taxon>
        <taxon>Xylariales</taxon>
        <taxon>Hypoxylaceae</taxon>
        <taxon>Daldinia</taxon>
    </lineage>
</organism>
<protein>
    <recommendedName>
        <fullName evidence="7">FAD-binding domain-containing protein</fullName>
    </recommendedName>
</protein>
<feature type="signal peptide" evidence="6">
    <location>
        <begin position="1"/>
        <end position="18"/>
    </location>
</feature>
<keyword evidence="9" id="KW-1185">Reference proteome</keyword>
<evidence type="ECO:0000256" key="5">
    <source>
        <dbReference type="SAM" id="Phobius"/>
    </source>
</evidence>
<evidence type="ECO:0000256" key="2">
    <source>
        <dbReference type="ARBA" id="ARBA00022630"/>
    </source>
</evidence>